<proteinExistence type="predicted"/>
<keyword evidence="3" id="KW-1185">Reference proteome</keyword>
<reference evidence="2 3" key="1">
    <citation type="submission" date="2020-08" db="EMBL/GenBank/DDBJ databases">
        <title>Plant Genome Project.</title>
        <authorList>
            <person name="Zhang R.-G."/>
        </authorList>
    </citation>
    <scope>NUCLEOTIDE SEQUENCE [LARGE SCALE GENOMIC DNA]</scope>
    <source>
        <tissue evidence="2">Rhizome</tissue>
    </source>
</reference>
<sequence>MTLKSVLRVLQDIFPQIDLRILRAVAVEFFQDVDGAVEFVLTDVLPIIDEPTEPPYDPCIAFDVLQPPNRRCRSFHFTSEKELKEAHLHCGHSHVEGANEVNCHSDTAAETKNLLLSEPKTEFEMDLVTKHKNNAQAVPDMHLSLLSEPNTVVLEMDLVTKHSRNSQPDMLSLDVMLFGNSSDVNTLPMDEVLEAKMDEHKSNAHAGVHSLDLFSINSSHILYKDEMLDRELNQIGKSLETNFLQNSGTKCQFLDATSVQGHFNTNVDGTIRASECTSVVSSGAFQHIQDATECESETKNDLNSCCMHYEEQSFGSYNCEVKIKDKSICEDNNSLPAAFANVKKFPSTHEISQDLLCRISGVQCSPLSPDDFEVHESEHLSVNGVGVLPCDNKNLSAIDELQAKVATVEDTFNIDFLNGVLEAQNKNLPFADQPPLQKTLASALNLANEMLREVKLHKERAVLAKREASTASQDVLEKVEELRHMITCARATNDKKAEDIRAETFSLAYQSSELLSQLNLISGEIEKYLSIVHKISGNYKEHTLEMPSSHQVLNHSSFVMRSRKSLILVTRSVSDASSKYASSSSSLLERSTPFVGMTETTHTNAQLVAAKEKQAEAEKEKLAKETLAHKILNEQEGIMDSLAKEASQIQKEAEKNAKLWDFLMDRGCTLDNLYGEIFDAFKDVLLLQDSVDGRMPNNTSKCSTFEKNILSGGTHHSVLNEKTTTIDEEAYRIDKKEHSDDDWEMVEDEAELMPSLIVLQIV</sequence>
<accession>A0A8J5LU47</accession>
<dbReference type="AlphaFoldDB" id="A0A8J5LU47"/>
<dbReference type="Proteomes" id="UP000734854">
    <property type="component" value="Unassembled WGS sequence"/>
</dbReference>
<organism evidence="2 3">
    <name type="scientific">Zingiber officinale</name>
    <name type="common">Ginger</name>
    <name type="synonym">Amomum zingiber</name>
    <dbReference type="NCBI Taxonomy" id="94328"/>
    <lineage>
        <taxon>Eukaryota</taxon>
        <taxon>Viridiplantae</taxon>
        <taxon>Streptophyta</taxon>
        <taxon>Embryophyta</taxon>
        <taxon>Tracheophyta</taxon>
        <taxon>Spermatophyta</taxon>
        <taxon>Magnoliopsida</taxon>
        <taxon>Liliopsida</taxon>
        <taxon>Zingiberales</taxon>
        <taxon>Zingiberaceae</taxon>
        <taxon>Zingiber</taxon>
    </lineage>
</organism>
<comment type="caution">
    <text evidence="2">The sequence shown here is derived from an EMBL/GenBank/DDBJ whole genome shotgun (WGS) entry which is preliminary data.</text>
</comment>
<evidence type="ECO:0000313" key="3">
    <source>
        <dbReference type="Proteomes" id="UP000734854"/>
    </source>
</evidence>
<feature type="coiled-coil region" evidence="1">
    <location>
        <begin position="605"/>
        <end position="652"/>
    </location>
</feature>
<evidence type="ECO:0000256" key="1">
    <source>
        <dbReference type="SAM" id="Coils"/>
    </source>
</evidence>
<evidence type="ECO:0008006" key="4">
    <source>
        <dbReference type="Google" id="ProtNLM"/>
    </source>
</evidence>
<name>A0A8J5LU47_ZINOF</name>
<dbReference type="PANTHER" id="PTHR48459">
    <property type="entry name" value="CUE DOMAIN-CONTAINING PROTEIN"/>
    <property type="match status" value="1"/>
</dbReference>
<gene>
    <name evidence="2" type="ORF">ZIOFF_004312</name>
</gene>
<dbReference type="PANTHER" id="PTHR48459:SF1">
    <property type="entry name" value="CUE DOMAIN-CONTAINING PROTEIN"/>
    <property type="match status" value="1"/>
</dbReference>
<protein>
    <recommendedName>
        <fullName evidence="4">CUE domain-containing protein</fullName>
    </recommendedName>
</protein>
<dbReference type="EMBL" id="JACMSC010000001">
    <property type="protein sequence ID" value="KAG6539159.1"/>
    <property type="molecule type" value="Genomic_DNA"/>
</dbReference>
<evidence type="ECO:0000313" key="2">
    <source>
        <dbReference type="EMBL" id="KAG6539159.1"/>
    </source>
</evidence>
<keyword evidence="1" id="KW-0175">Coiled coil</keyword>